<dbReference type="Pfam" id="PF06429">
    <property type="entry name" value="Flg_bbr_C"/>
    <property type="match status" value="1"/>
</dbReference>
<keyword evidence="9" id="KW-0969">Cilium</keyword>
<dbReference type="Pfam" id="PF00460">
    <property type="entry name" value="Flg_bb_rod"/>
    <property type="match status" value="1"/>
</dbReference>
<comment type="subcellular location">
    <subcellularLocation>
        <location evidence="1 6">Bacterial flagellum basal body</location>
    </subcellularLocation>
</comment>
<sequence length="147" mass="16280">MDGLFKVLDIAASGMTAERFRLDVISQNLANSDTTRTEEGGPYRRKTVIFQEALNESANGSKNFGGVKVSSIVEDPSPFRLVYDPNHPDADAEGYVSYPNVNVLREMVDMMSAQRAYEMNAAVVNSAKSMYNSALGIGRYTHFRNRS</sequence>
<feature type="domain" description="Flagellar basal-body/hook protein C-terminal" evidence="8">
    <location>
        <begin position="93"/>
        <end position="135"/>
    </location>
</feature>
<keyword evidence="9" id="KW-0282">Flagellum</keyword>
<reference evidence="9 10" key="1">
    <citation type="submission" date="2013-12" db="EMBL/GenBank/DDBJ databases">
        <title>Comparative genomics of Petrotoga isolates.</title>
        <authorList>
            <person name="Nesbo C.L."/>
            <person name="Charchuk R."/>
            <person name="Chow K."/>
        </authorList>
    </citation>
    <scope>NUCLEOTIDE SEQUENCE [LARGE SCALE GENOMIC DNA]</scope>
    <source>
        <strain evidence="9 10">DSM 10691</strain>
    </source>
</reference>
<comment type="subunit">
    <text evidence="5 6">The basal body constitutes a major portion of the flagellar organelle and consists of four rings (L,P,S, and M) mounted on a central rod. The rod consists of about 26 subunits of FlgG in the distal portion, and FlgB, FlgC and FlgF are thought to build up the proximal portion of the rod with about 6 subunits each.</text>
</comment>
<evidence type="ECO:0000256" key="1">
    <source>
        <dbReference type="ARBA" id="ARBA00004117"/>
    </source>
</evidence>
<evidence type="ECO:0000256" key="5">
    <source>
        <dbReference type="ARBA" id="ARBA00025933"/>
    </source>
</evidence>
<dbReference type="PANTHER" id="PTHR30435">
    <property type="entry name" value="FLAGELLAR PROTEIN"/>
    <property type="match status" value="1"/>
</dbReference>
<evidence type="ECO:0000313" key="9">
    <source>
        <dbReference type="EMBL" id="PNS02633.1"/>
    </source>
</evidence>
<dbReference type="NCBIfam" id="TIGR01395">
    <property type="entry name" value="FlgC"/>
    <property type="match status" value="1"/>
</dbReference>
<comment type="similarity">
    <text evidence="2">Belongs to the flagella basal body rod proteins family.</text>
</comment>
<keyword evidence="9" id="KW-0966">Cell projection</keyword>
<gene>
    <name evidence="9" type="primary">flgC</name>
    <name evidence="9" type="ORF">X928_00070</name>
</gene>
<organism evidence="9 10">
    <name type="scientific">Petrotoga miotherma DSM 10691</name>
    <dbReference type="NCBI Taxonomy" id="1434326"/>
    <lineage>
        <taxon>Bacteria</taxon>
        <taxon>Thermotogati</taxon>
        <taxon>Thermotogota</taxon>
        <taxon>Thermotogae</taxon>
        <taxon>Petrotogales</taxon>
        <taxon>Petrotogaceae</taxon>
        <taxon>Petrotoga</taxon>
    </lineage>
</organism>
<keyword evidence="4 6" id="KW-0975">Bacterial flagellum</keyword>
<dbReference type="PANTHER" id="PTHR30435:SF2">
    <property type="entry name" value="FLAGELLAR BASAL-BODY ROD PROTEIN FLGC"/>
    <property type="match status" value="1"/>
</dbReference>
<comment type="caution">
    <text evidence="9">The sequence shown here is derived from an EMBL/GenBank/DDBJ whole genome shotgun (WGS) entry which is preliminary data.</text>
</comment>
<dbReference type="Proteomes" id="UP000236199">
    <property type="component" value="Unassembled WGS sequence"/>
</dbReference>
<dbReference type="AlphaFoldDB" id="A0A2K1PIN1"/>
<evidence type="ECO:0000259" key="8">
    <source>
        <dbReference type="Pfam" id="PF06429"/>
    </source>
</evidence>
<evidence type="ECO:0000256" key="3">
    <source>
        <dbReference type="ARBA" id="ARBA00017941"/>
    </source>
</evidence>
<dbReference type="GO" id="GO:0030694">
    <property type="term" value="C:bacterial-type flagellum basal body, rod"/>
    <property type="evidence" value="ECO:0007669"/>
    <property type="project" value="UniProtKB-UniRule"/>
</dbReference>
<keyword evidence="10" id="KW-1185">Reference proteome</keyword>
<evidence type="ECO:0000259" key="7">
    <source>
        <dbReference type="Pfam" id="PF00460"/>
    </source>
</evidence>
<dbReference type="GO" id="GO:0071978">
    <property type="term" value="P:bacterial-type flagellum-dependent swarming motility"/>
    <property type="evidence" value="ECO:0007669"/>
    <property type="project" value="TreeGrafter"/>
</dbReference>
<accession>A0A2K1PIN1</accession>
<dbReference type="EMBL" id="AZRM01000002">
    <property type="protein sequence ID" value="PNS02633.1"/>
    <property type="molecule type" value="Genomic_DNA"/>
</dbReference>
<feature type="domain" description="Flagellar basal body rod protein N-terminal" evidence="7">
    <location>
        <begin position="8"/>
        <end position="36"/>
    </location>
</feature>
<evidence type="ECO:0000313" key="10">
    <source>
        <dbReference type="Proteomes" id="UP000236199"/>
    </source>
</evidence>
<dbReference type="InterPro" id="IPR006299">
    <property type="entry name" value="FlgC"/>
</dbReference>
<evidence type="ECO:0000256" key="4">
    <source>
        <dbReference type="ARBA" id="ARBA00023143"/>
    </source>
</evidence>
<evidence type="ECO:0000256" key="2">
    <source>
        <dbReference type="ARBA" id="ARBA00009677"/>
    </source>
</evidence>
<name>A0A2K1PIN1_9BACT</name>
<dbReference type="InterPro" id="IPR010930">
    <property type="entry name" value="Flg_bb/hook_C_dom"/>
</dbReference>
<proteinExistence type="inferred from homology"/>
<feature type="non-terminal residue" evidence="9">
    <location>
        <position position="147"/>
    </location>
</feature>
<evidence type="ECO:0000256" key="6">
    <source>
        <dbReference type="RuleBase" id="RU362062"/>
    </source>
</evidence>
<protein>
    <recommendedName>
        <fullName evidence="3 6">Flagellar basal-body rod protein FlgC</fullName>
    </recommendedName>
</protein>
<dbReference type="InterPro" id="IPR001444">
    <property type="entry name" value="Flag_bb_rod_N"/>
</dbReference>